<dbReference type="Gene3D" id="1.20.200.10">
    <property type="entry name" value="Fumarase/aspartase (Central domain)"/>
    <property type="match status" value="1"/>
</dbReference>
<gene>
    <name evidence="7" type="primary">aspA</name>
    <name evidence="7" type="ORF">DSM106044_00402</name>
</gene>
<dbReference type="Proteomes" id="UP000306509">
    <property type="component" value="Unassembled WGS sequence"/>
</dbReference>
<evidence type="ECO:0000313" key="8">
    <source>
        <dbReference type="Proteomes" id="UP000306509"/>
    </source>
</evidence>
<dbReference type="PANTHER" id="PTHR42696">
    <property type="entry name" value="ASPARTATE AMMONIA-LYASE"/>
    <property type="match status" value="1"/>
</dbReference>
<reference evidence="7 8" key="1">
    <citation type="journal article" date="2019" name="Anaerobe">
        <title>Detection of Robinsoniella peoriensis in multiple bone samples of a trauma patient.</title>
        <authorList>
            <person name="Schrottner P."/>
            <person name="Hartwich K."/>
            <person name="Bunk B."/>
            <person name="Schober I."/>
            <person name="Helbig S."/>
            <person name="Rudolph W.W."/>
            <person name="Gunzer F."/>
        </authorList>
    </citation>
    <scope>NUCLEOTIDE SEQUENCE [LARGE SCALE GENOMIC DNA]</scope>
    <source>
        <strain evidence="7 8">DSM 106044</strain>
    </source>
</reference>
<dbReference type="RefSeq" id="WP_044289245.1">
    <property type="nucleotide sequence ID" value="NZ_CABMJZ010000133.1"/>
</dbReference>
<dbReference type="InterPro" id="IPR008948">
    <property type="entry name" value="L-Aspartase-like"/>
</dbReference>
<dbReference type="CDD" id="cd01357">
    <property type="entry name" value="Aspartase"/>
    <property type="match status" value="1"/>
</dbReference>
<dbReference type="Gene3D" id="1.10.40.30">
    <property type="entry name" value="Fumarase/aspartase (C-terminal domain)"/>
    <property type="match status" value="1"/>
</dbReference>
<comment type="catalytic activity">
    <reaction evidence="1">
        <text>L-aspartate = fumarate + NH4(+)</text>
        <dbReference type="Rhea" id="RHEA:16601"/>
        <dbReference type="ChEBI" id="CHEBI:28938"/>
        <dbReference type="ChEBI" id="CHEBI:29806"/>
        <dbReference type="ChEBI" id="CHEBI:29991"/>
        <dbReference type="EC" id="4.3.1.1"/>
    </reaction>
</comment>
<dbReference type="PRINTS" id="PR00149">
    <property type="entry name" value="FUMRATELYASE"/>
</dbReference>
<dbReference type="InterPro" id="IPR000362">
    <property type="entry name" value="Fumarate_lyase_fam"/>
</dbReference>
<evidence type="ECO:0000256" key="3">
    <source>
        <dbReference type="ARBA" id="ARBA00022605"/>
    </source>
</evidence>
<dbReference type="InterPro" id="IPR018951">
    <property type="entry name" value="Fumarase_C_C"/>
</dbReference>
<dbReference type="FunFam" id="1.10.275.10:FF:000001">
    <property type="entry name" value="Fumarate hydratase, mitochondrial"/>
    <property type="match status" value="1"/>
</dbReference>
<dbReference type="GO" id="GO:0005829">
    <property type="term" value="C:cytosol"/>
    <property type="evidence" value="ECO:0007669"/>
    <property type="project" value="TreeGrafter"/>
</dbReference>
<proteinExistence type="predicted"/>
<dbReference type="InterPro" id="IPR024083">
    <property type="entry name" value="Fumarase/histidase_N"/>
</dbReference>
<dbReference type="PRINTS" id="PR00145">
    <property type="entry name" value="ARGSUCLYASE"/>
</dbReference>
<feature type="domain" description="Fumarate lyase N-terminal" evidence="5">
    <location>
        <begin position="21"/>
        <end position="349"/>
    </location>
</feature>
<dbReference type="EMBL" id="QGQD01000007">
    <property type="protein sequence ID" value="TLD02667.1"/>
    <property type="molecule type" value="Genomic_DNA"/>
</dbReference>
<dbReference type="AlphaFoldDB" id="A0A4U8QC94"/>
<dbReference type="FunFam" id="1.10.40.30:FF:000002">
    <property type="entry name" value="Fumarate hydratase class II"/>
    <property type="match status" value="1"/>
</dbReference>
<comment type="caution">
    <text evidence="7">The sequence shown here is derived from an EMBL/GenBank/DDBJ whole genome shotgun (WGS) entry which is preliminary data.</text>
</comment>
<evidence type="ECO:0000259" key="5">
    <source>
        <dbReference type="Pfam" id="PF00206"/>
    </source>
</evidence>
<dbReference type="InterPro" id="IPR022761">
    <property type="entry name" value="Fumarate_lyase_N"/>
</dbReference>
<dbReference type="Pfam" id="PF10415">
    <property type="entry name" value="FumaraseC_C"/>
    <property type="match status" value="1"/>
</dbReference>
<name>A0A4U8QC94_9FIRM</name>
<dbReference type="NCBIfam" id="NF008909">
    <property type="entry name" value="PRK12273.1"/>
    <property type="match status" value="1"/>
</dbReference>
<sequence>MVEKVKLDGVKYRMENDSIGTKDVPENVYYGVQSLRAAENFKITGLFMHPEIINSLAYIKKAAAITNCEVGQLDKKIADAIVQACDEILDGHLHKHFIVDPIQGGAGTSLNMNANEVIANRAIEILGGEKGDYSIVNPNDHVNCGQSTNDVIPTAGKMTSLNLLKNAQKELKRLYKAFCAKAQEFDHVIKMGRTQMQDAVPIRLGQEFRAYSVAIQRDINRMDKAMEEMLTLNMGGTAIGTGLNADEQYLKRIVPNLSEITGIGFVQAFDLIDATQNLDPFVAVSGAIKACAVTLSKIANDLRLMSSGPRAGFGEINLPAKQNGSSIMPGKVNPVIPEVVNQVAFNIIGNDMTITMAAEAGQLELNAFEPIVFYCLFQSIDTLGYAVQTFVDNCVTGITANEERCKELVENSVGTITAICPHVGYQKAAEVAKKAIKSGAPVRKLVVQEGLLNEAEIDTILEPLNMTQPGISGKELILKREFENR</sequence>
<dbReference type="InterPro" id="IPR051546">
    <property type="entry name" value="Aspartate_Ammonia-Lyase"/>
</dbReference>
<dbReference type="FunFam" id="1.20.200.10:FF:000001">
    <property type="entry name" value="Fumarate hydratase, mitochondrial"/>
    <property type="match status" value="1"/>
</dbReference>
<organism evidence="7 8">
    <name type="scientific">Robinsoniella peoriensis</name>
    <dbReference type="NCBI Taxonomy" id="180332"/>
    <lineage>
        <taxon>Bacteria</taxon>
        <taxon>Bacillati</taxon>
        <taxon>Bacillota</taxon>
        <taxon>Clostridia</taxon>
        <taxon>Lachnospirales</taxon>
        <taxon>Lachnospiraceae</taxon>
        <taxon>Robinsoniella</taxon>
    </lineage>
</organism>
<dbReference type="GO" id="GO:0008797">
    <property type="term" value="F:aspartate ammonia-lyase activity"/>
    <property type="evidence" value="ECO:0007669"/>
    <property type="project" value="UniProtKB-EC"/>
</dbReference>
<keyword evidence="8" id="KW-1185">Reference proteome</keyword>
<dbReference type="GO" id="GO:0008652">
    <property type="term" value="P:amino acid biosynthetic process"/>
    <property type="evidence" value="ECO:0007669"/>
    <property type="project" value="UniProtKB-KW"/>
</dbReference>
<keyword evidence="4 7" id="KW-0456">Lyase</keyword>
<dbReference type="Pfam" id="PF00206">
    <property type="entry name" value="Lyase_1"/>
    <property type="match status" value="1"/>
</dbReference>
<dbReference type="GO" id="GO:0006099">
    <property type="term" value="P:tricarboxylic acid cycle"/>
    <property type="evidence" value="ECO:0007669"/>
    <property type="project" value="InterPro"/>
</dbReference>
<dbReference type="PANTHER" id="PTHR42696:SF2">
    <property type="entry name" value="ASPARTATE AMMONIA-LYASE"/>
    <property type="match status" value="1"/>
</dbReference>
<dbReference type="OrthoDB" id="9802809at2"/>
<dbReference type="SUPFAM" id="SSF48557">
    <property type="entry name" value="L-aspartase-like"/>
    <property type="match status" value="1"/>
</dbReference>
<dbReference type="Gene3D" id="1.10.275.10">
    <property type="entry name" value="Fumarase/aspartase (N-terminal domain)"/>
    <property type="match status" value="1"/>
</dbReference>
<accession>A0A4U8QC94</accession>
<evidence type="ECO:0000259" key="6">
    <source>
        <dbReference type="Pfam" id="PF10415"/>
    </source>
</evidence>
<dbReference type="STRING" id="180332.GCA_000797495_01511"/>
<keyword evidence="3" id="KW-0028">Amino-acid biosynthesis</keyword>
<dbReference type="EC" id="4.3.1.1" evidence="2"/>
<dbReference type="PROSITE" id="PS00163">
    <property type="entry name" value="FUMARATE_LYASES"/>
    <property type="match status" value="1"/>
</dbReference>
<evidence type="ECO:0000313" key="7">
    <source>
        <dbReference type="EMBL" id="TLD02667.1"/>
    </source>
</evidence>
<protein>
    <recommendedName>
        <fullName evidence="2">aspartate ammonia-lyase</fullName>
        <ecNumber evidence="2">4.3.1.1</ecNumber>
    </recommendedName>
</protein>
<evidence type="ECO:0000256" key="4">
    <source>
        <dbReference type="ARBA" id="ARBA00023239"/>
    </source>
</evidence>
<evidence type="ECO:0000256" key="2">
    <source>
        <dbReference type="ARBA" id="ARBA00012992"/>
    </source>
</evidence>
<evidence type="ECO:0000256" key="1">
    <source>
        <dbReference type="ARBA" id="ARBA00001494"/>
    </source>
</evidence>
<dbReference type="GO" id="GO:0006531">
    <property type="term" value="P:aspartate metabolic process"/>
    <property type="evidence" value="ECO:0007669"/>
    <property type="project" value="TreeGrafter"/>
</dbReference>
<dbReference type="InterPro" id="IPR020557">
    <property type="entry name" value="Fumarate_lyase_CS"/>
</dbReference>
<feature type="domain" description="Fumarase C C-terminal" evidence="6">
    <location>
        <begin position="416"/>
        <end position="468"/>
    </location>
</feature>